<dbReference type="PROSITE" id="PS00010">
    <property type="entry name" value="ASX_HYDROXYL"/>
    <property type="match status" value="3"/>
</dbReference>
<dbReference type="InterPro" id="IPR000152">
    <property type="entry name" value="EGF-type_Asp/Asn_hydroxyl_site"/>
</dbReference>
<evidence type="ECO:0000256" key="6">
    <source>
        <dbReference type="ARBA" id="ARBA00022583"/>
    </source>
</evidence>
<dbReference type="InterPro" id="IPR016187">
    <property type="entry name" value="CTDL_fold"/>
</dbReference>
<accession>A0A096LV45</accession>
<evidence type="ECO:0000256" key="12">
    <source>
        <dbReference type="ARBA" id="ARBA00023136"/>
    </source>
</evidence>
<keyword evidence="3" id="KW-0964">Secreted</keyword>
<dbReference type="CDD" id="cd03600">
    <property type="entry name" value="CLECT_thrombomodulin_like"/>
    <property type="match status" value="1"/>
</dbReference>
<dbReference type="InterPro" id="IPR026823">
    <property type="entry name" value="cEGF"/>
</dbReference>
<evidence type="ECO:0000256" key="1">
    <source>
        <dbReference type="ARBA" id="ARBA00004479"/>
    </source>
</evidence>
<evidence type="ECO:0000256" key="13">
    <source>
        <dbReference type="ARBA" id="ARBA00023157"/>
    </source>
</evidence>
<reference evidence="21" key="1">
    <citation type="submission" date="2013-10" db="EMBL/GenBank/DDBJ databases">
        <authorList>
            <person name="Schartl M."/>
            <person name="Warren W."/>
        </authorList>
    </citation>
    <scope>NUCLEOTIDE SEQUENCE [LARGE SCALE GENOMIC DNA]</scope>
    <source>
        <strain evidence="21">female</strain>
    </source>
</reference>
<dbReference type="InterPro" id="IPR049883">
    <property type="entry name" value="NOTCH1_EGF-like"/>
</dbReference>
<dbReference type="PROSITE" id="PS50026">
    <property type="entry name" value="EGF_3"/>
    <property type="match status" value="2"/>
</dbReference>
<evidence type="ECO:0000256" key="9">
    <source>
        <dbReference type="ARBA" id="ARBA00022734"/>
    </source>
</evidence>
<dbReference type="GO" id="GO:0005576">
    <property type="term" value="C:extracellular region"/>
    <property type="evidence" value="ECO:0007669"/>
    <property type="project" value="UniProtKB-SubCell"/>
</dbReference>
<dbReference type="InterPro" id="IPR001304">
    <property type="entry name" value="C-type_lectin-like"/>
</dbReference>
<dbReference type="GO" id="GO:0016020">
    <property type="term" value="C:membrane"/>
    <property type="evidence" value="ECO:0007669"/>
    <property type="project" value="UniProtKB-SubCell"/>
</dbReference>
<evidence type="ECO:0000256" key="5">
    <source>
        <dbReference type="ARBA" id="ARBA00022553"/>
    </source>
</evidence>
<comment type="caution">
    <text evidence="16">Lacks conserved residue(s) required for the propagation of feature annotation.</text>
</comment>
<evidence type="ECO:0000256" key="4">
    <source>
        <dbReference type="ARBA" id="ARBA00022536"/>
    </source>
</evidence>
<feature type="domain" description="C-type lectin" evidence="19">
    <location>
        <begin position="32"/>
        <end position="164"/>
    </location>
</feature>
<keyword evidence="8 17" id="KW-0732">Signal</keyword>
<keyword evidence="12" id="KW-0472">Membrane</keyword>
<dbReference type="GeneTree" id="ENSGT00940000156996"/>
<keyword evidence="9" id="KW-0430">Lectin</keyword>
<dbReference type="Proteomes" id="UP000028760">
    <property type="component" value="Unassembled WGS sequence"/>
</dbReference>
<dbReference type="Pfam" id="PF07645">
    <property type="entry name" value="EGF_CA"/>
    <property type="match status" value="2"/>
</dbReference>
<evidence type="ECO:0000256" key="3">
    <source>
        <dbReference type="ARBA" id="ARBA00022525"/>
    </source>
</evidence>
<keyword evidence="11" id="KW-1133">Transmembrane helix</keyword>
<name>A0A096LV45_POEFO</name>
<evidence type="ECO:0000256" key="17">
    <source>
        <dbReference type="SAM" id="SignalP"/>
    </source>
</evidence>
<dbReference type="InterPro" id="IPR000742">
    <property type="entry name" value="EGF"/>
</dbReference>
<dbReference type="FunFam" id="2.10.25.10:FF:000014">
    <property type="entry name" value="Latent-transforming growth factor beta-binding protein 3"/>
    <property type="match status" value="1"/>
</dbReference>
<dbReference type="GO" id="GO:0005509">
    <property type="term" value="F:calcium ion binding"/>
    <property type="evidence" value="ECO:0007669"/>
    <property type="project" value="InterPro"/>
</dbReference>
<feature type="chain" id="PRO_5001926634" evidence="17">
    <location>
        <begin position="21"/>
        <end position="458"/>
    </location>
</feature>
<keyword evidence="5" id="KW-0597">Phosphoprotein</keyword>
<dbReference type="PROSITE" id="PS01187">
    <property type="entry name" value="EGF_CA"/>
    <property type="match status" value="1"/>
</dbReference>
<dbReference type="SMART" id="SM00034">
    <property type="entry name" value="CLECT"/>
    <property type="match status" value="1"/>
</dbReference>
<keyword evidence="4 16" id="KW-0245">EGF-like domain</keyword>
<feature type="domain" description="EGF-like" evidence="18">
    <location>
        <begin position="381"/>
        <end position="415"/>
    </location>
</feature>
<dbReference type="Gene3D" id="3.10.100.10">
    <property type="entry name" value="Mannose-Binding Protein A, subunit A"/>
    <property type="match status" value="1"/>
</dbReference>
<keyword evidence="14" id="KW-0675">Receptor</keyword>
<keyword evidence="6" id="KW-0254">Endocytosis</keyword>
<evidence type="ECO:0000256" key="14">
    <source>
        <dbReference type="ARBA" id="ARBA00023170"/>
    </source>
</evidence>
<dbReference type="PROSITE" id="PS50041">
    <property type="entry name" value="C_TYPE_LECTIN_2"/>
    <property type="match status" value="1"/>
</dbReference>
<evidence type="ECO:0000313" key="20">
    <source>
        <dbReference type="Ensembl" id="ENSPFOP00000023036.1"/>
    </source>
</evidence>
<evidence type="ECO:0000256" key="8">
    <source>
        <dbReference type="ARBA" id="ARBA00022729"/>
    </source>
</evidence>
<organism evidence="20 21">
    <name type="scientific">Poecilia formosa</name>
    <name type="common">Amazon molly</name>
    <name type="synonym">Limia formosa</name>
    <dbReference type="NCBI Taxonomy" id="48698"/>
    <lineage>
        <taxon>Eukaryota</taxon>
        <taxon>Metazoa</taxon>
        <taxon>Chordata</taxon>
        <taxon>Craniata</taxon>
        <taxon>Vertebrata</taxon>
        <taxon>Euteleostomi</taxon>
        <taxon>Actinopterygii</taxon>
        <taxon>Neopterygii</taxon>
        <taxon>Teleostei</taxon>
        <taxon>Neoteleostei</taxon>
        <taxon>Acanthomorphata</taxon>
        <taxon>Ovalentaria</taxon>
        <taxon>Atherinomorphae</taxon>
        <taxon>Cyprinodontiformes</taxon>
        <taxon>Poeciliidae</taxon>
        <taxon>Poeciliinae</taxon>
        <taxon>Poecilia</taxon>
    </lineage>
</organism>
<dbReference type="PIRSF" id="PIRSF001775">
    <property type="entry name" value="CD93/CD141"/>
    <property type="match status" value="1"/>
</dbReference>
<comment type="subcellular location">
    <subcellularLocation>
        <location evidence="1">Membrane</location>
        <topology evidence="1">Single-pass type I membrane protein</topology>
    </subcellularLocation>
    <subcellularLocation>
        <location evidence="2">Secreted</location>
    </subcellularLocation>
</comment>
<feature type="domain" description="EGF-like" evidence="18">
    <location>
        <begin position="343"/>
        <end position="377"/>
    </location>
</feature>
<dbReference type="PANTHER" id="PTHR14789">
    <property type="entry name" value="CHONDROLECTIN VARIANT CHODLFDELTAE"/>
    <property type="match status" value="1"/>
</dbReference>
<dbReference type="Ensembl" id="ENSPFOT00000027958.1">
    <property type="protein sequence ID" value="ENSPFOP00000023036.1"/>
    <property type="gene ID" value="ENSPFOG00000005048.2"/>
</dbReference>
<keyword evidence="21" id="KW-1185">Reference proteome</keyword>
<dbReference type="SMART" id="SM00179">
    <property type="entry name" value="EGF_CA"/>
    <property type="match status" value="4"/>
</dbReference>
<protein>
    <submittedName>
        <fullName evidence="20">CD248 molecule</fullName>
    </submittedName>
</protein>
<keyword evidence="10" id="KW-0677">Repeat</keyword>
<dbReference type="InterPro" id="IPR051505">
    <property type="entry name" value="C-type_lectin_domain"/>
</dbReference>
<dbReference type="AlphaFoldDB" id="A0A096LV45"/>
<proteinExistence type="predicted"/>
<reference evidence="20" key="3">
    <citation type="submission" date="2025-09" db="UniProtKB">
        <authorList>
            <consortium name="Ensembl"/>
        </authorList>
    </citation>
    <scope>IDENTIFICATION</scope>
</reference>
<feature type="signal peptide" evidence="17">
    <location>
        <begin position="1"/>
        <end position="20"/>
    </location>
</feature>
<evidence type="ECO:0000256" key="11">
    <source>
        <dbReference type="ARBA" id="ARBA00022989"/>
    </source>
</evidence>
<dbReference type="SUPFAM" id="SSF56436">
    <property type="entry name" value="C-type lectin-like"/>
    <property type="match status" value="1"/>
</dbReference>
<dbReference type="InterPro" id="IPR016186">
    <property type="entry name" value="C-type_lectin-like/link_sf"/>
</dbReference>
<evidence type="ECO:0000313" key="21">
    <source>
        <dbReference type="Proteomes" id="UP000028760"/>
    </source>
</evidence>
<evidence type="ECO:0000256" key="10">
    <source>
        <dbReference type="ARBA" id="ARBA00022737"/>
    </source>
</evidence>
<dbReference type="InterPro" id="IPR009030">
    <property type="entry name" value="Growth_fac_rcpt_cys_sf"/>
</dbReference>
<evidence type="ECO:0000256" key="16">
    <source>
        <dbReference type="PROSITE-ProRule" id="PRU00076"/>
    </source>
</evidence>
<evidence type="ECO:0000259" key="19">
    <source>
        <dbReference type="PROSITE" id="PS50041"/>
    </source>
</evidence>
<dbReference type="FunFam" id="2.10.25.10:FF:000009">
    <property type="entry name" value="Low-density lipoprotein receptor isoform 1"/>
    <property type="match status" value="1"/>
</dbReference>
<dbReference type="CDD" id="cd00054">
    <property type="entry name" value="EGF_CA"/>
    <property type="match status" value="3"/>
</dbReference>
<dbReference type="Pfam" id="PF12662">
    <property type="entry name" value="cEGF"/>
    <property type="match status" value="1"/>
</dbReference>
<evidence type="ECO:0000256" key="7">
    <source>
        <dbReference type="ARBA" id="ARBA00022692"/>
    </source>
</evidence>
<dbReference type="GO" id="GO:0006897">
    <property type="term" value="P:endocytosis"/>
    <property type="evidence" value="ECO:0007669"/>
    <property type="project" value="UniProtKB-KW"/>
</dbReference>
<dbReference type="Gene3D" id="2.10.25.10">
    <property type="entry name" value="Laminin"/>
    <property type="match status" value="5"/>
</dbReference>
<evidence type="ECO:0000256" key="2">
    <source>
        <dbReference type="ARBA" id="ARBA00004613"/>
    </source>
</evidence>
<dbReference type="InterPro" id="IPR001881">
    <property type="entry name" value="EGF-like_Ca-bd_dom"/>
</dbReference>
<keyword evidence="15" id="KW-0325">Glycoprotein</keyword>
<dbReference type="SUPFAM" id="SSF57184">
    <property type="entry name" value="Growth factor receptor domain"/>
    <property type="match status" value="2"/>
</dbReference>
<dbReference type="Pfam" id="PF00059">
    <property type="entry name" value="Lectin_C"/>
    <property type="match status" value="1"/>
</dbReference>
<feature type="disulfide bond" evidence="16">
    <location>
        <begin position="385"/>
        <end position="395"/>
    </location>
</feature>
<keyword evidence="13 16" id="KW-1015">Disulfide bond</keyword>
<evidence type="ECO:0000259" key="18">
    <source>
        <dbReference type="PROSITE" id="PS50026"/>
    </source>
</evidence>
<dbReference type="GO" id="GO:0030246">
    <property type="term" value="F:carbohydrate binding"/>
    <property type="evidence" value="ECO:0007669"/>
    <property type="project" value="UniProtKB-KW"/>
</dbReference>
<evidence type="ECO:0000256" key="15">
    <source>
        <dbReference type="ARBA" id="ARBA00023180"/>
    </source>
</evidence>
<sequence>SSPSLSLCLMLSLKVSLAEAGAGLGEKDAICNQEGCYAVFLQKKTFREARQACLDQGGTLVTMYTREAAGVVHNLLSATVVHGSRARLRLWIGLHRPPRQCSATKPLRGFIWVTAGNQEGQFSNWIRKEMPNTCAVPRCVAMTVHTSDGAGESGDNFRWAEGPCVMKLDGFICQYTYSMMCSPLKDEGGGPAVYETPFHFKSTQLTHVPYGSVADMPCPTDGSNPDAPSRESVLCIERDDGTVGWSKDAPLCSSSAPRQTLDWCSGEHECEQHCQNRDEDYYCYCSEGYILDEDGYSCKHKTPVNRICVDMGCEYDCSITSRSVRCTCPPGYQIGPDGHKCSDVDECQQQPCPQLCVNTPGTFHCTCYPGYQPDNTDECVDIDECLDEGTCEGTCQNTEGSFNCLCNPGFTSNSEGECIDLNECTEYSPCDQQCINFVGGYQCSCNLGFELKKDGLTC</sequence>
<reference evidence="20" key="2">
    <citation type="submission" date="2025-08" db="UniProtKB">
        <authorList>
            <consortium name="Ensembl"/>
        </authorList>
    </citation>
    <scope>IDENTIFICATION</scope>
</reference>
<dbReference type="InterPro" id="IPR018097">
    <property type="entry name" value="EGF_Ca-bd_CS"/>
</dbReference>
<dbReference type="EMBL" id="AYCK01000485">
    <property type="status" value="NOT_ANNOTATED_CDS"/>
    <property type="molecule type" value="Genomic_DNA"/>
</dbReference>
<dbReference type="SMART" id="SM00181">
    <property type="entry name" value="EGF"/>
    <property type="match status" value="5"/>
</dbReference>
<dbReference type="PANTHER" id="PTHR14789:SF4">
    <property type="entry name" value="ENDOSIALIN"/>
    <property type="match status" value="1"/>
</dbReference>
<keyword evidence="7" id="KW-0812">Transmembrane</keyword>